<gene>
    <name evidence="2" type="ORF">IXB50_16695</name>
</gene>
<accession>A0A947GK62</accession>
<comment type="caution">
    <text evidence="2">The sequence shown here is derived from an EMBL/GenBank/DDBJ whole genome shotgun (WGS) entry which is preliminary data.</text>
</comment>
<dbReference type="Proteomes" id="UP000717364">
    <property type="component" value="Unassembled WGS sequence"/>
</dbReference>
<evidence type="ECO:0000313" key="3">
    <source>
        <dbReference type="Proteomes" id="UP000717364"/>
    </source>
</evidence>
<proteinExistence type="predicted"/>
<name>A0A947GK62_9CYAN</name>
<feature type="domain" description="Transcription factor zinc-finger" evidence="1">
    <location>
        <begin position="101"/>
        <end position="138"/>
    </location>
</feature>
<organism evidence="2 3">
    <name type="scientific">Leptothoe spongobia TAU-MAC 1115</name>
    <dbReference type="NCBI Taxonomy" id="1967444"/>
    <lineage>
        <taxon>Bacteria</taxon>
        <taxon>Bacillati</taxon>
        <taxon>Cyanobacteriota</taxon>
        <taxon>Cyanophyceae</taxon>
        <taxon>Nodosilineales</taxon>
        <taxon>Cymatolegaceae</taxon>
        <taxon>Leptothoe</taxon>
        <taxon>Leptothoe spongobia</taxon>
    </lineage>
</organism>
<reference evidence="2" key="2">
    <citation type="journal article" date="2021" name="Mar. Drugs">
        <title>Genome Reduction and Secondary Metabolism of the Marine Sponge-Associated Cyanobacterium Leptothoe.</title>
        <authorList>
            <person name="Konstantinou D."/>
            <person name="Popin R.V."/>
            <person name="Fewer D.P."/>
            <person name="Sivonen K."/>
            <person name="Gkelis S."/>
        </authorList>
    </citation>
    <scope>NUCLEOTIDE SEQUENCE</scope>
    <source>
        <strain evidence="2">TAU-MAC 1115</strain>
    </source>
</reference>
<dbReference type="RefSeq" id="WP_215610124.1">
    <property type="nucleotide sequence ID" value="NZ_JADOES010000037.1"/>
</dbReference>
<sequence>MPSTPEPRYNCPVCTGLPMQKLKITRQHQEVFLTLDCCNRCGGVWFDEGEVQKSQKIQSPKVRQHISQKPRRWMMHCHDCNTLMDRNLEHCDTCGWHNQIHCPVCTKALQRKHHKDLTLDICHSCQGVWFDQTELTSLWKQSLPEIKNSSKKQPASTLPKAEIAQISQGTHYTGVNLVSDTVGQIIVDGSLDILTQGGESDLVQAMAQTASHVIKGSAQAVADTPEMAGGIVESLGEVTSTALTSMGDLPELATVILEVTGEIAAGMTEVLADVIAGLFS</sequence>
<dbReference type="InterPro" id="IPR027392">
    <property type="entry name" value="TF_Znf"/>
</dbReference>
<evidence type="ECO:0000259" key="1">
    <source>
        <dbReference type="Pfam" id="PF13453"/>
    </source>
</evidence>
<protein>
    <submittedName>
        <fullName evidence="2">Zf-TFIIB domain-containing protein</fullName>
    </submittedName>
</protein>
<evidence type="ECO:0000313" key="2">
    <source>
        <dbReference type="EMBL" id="MBT9317064.1"/>
    </source>
</evidence>
<reference evidence="2" key="1">
    <citation type="submission" date="2020-11" db="EMBL/GenBank/DDBJ databases">
        <authorList>
            <person name="Konstantinou D."/>
            <person name="Gkelis S."/>
            <person name="Popin R."/>
            <person name="Fewer D."/>
            <person name="Sivonen K."/>
        </authorList>
    </citation>
    <scope>NUCLEOTIDE SEQUENCE</scope>
    <source>
        <strain evidence="2">TAU-MAC 1115</strain>
    </source>
</reference>
<dbReference type="AlphaFoldDB" id="A0A947GK62"/>
<dbReference type="Pfam" id="PF13453">
    <property type="entry name" value="Zn_ribbon_TFIIB"/>
    <property type="match status" value="1"/>
</dbReference>
<keyword evidence="3" id="KW-1185">Reference proteome</keyword>
<dbReference type="EMBL" id="JADOES010000037">
    <property type="protein sequence ID" value="MBT9317064.1"/>
    <property type="molecule type" value="Genomic_DNA"/>
</dbReference>